<dbReference type="InParanoid" id="A0A423WVR6"/>
<dbReference type="InterPro" id="IPR005178">
    <property type="entry name" value="Ostalpha/TMEM184C"/>
</dbReference>
<dbReference type="GO" id="GO:0016020">
    <property type="term" value="C:membrane"/>
    <property type="evidence" value="ECO:0007669"/>
    <property type="project" value="UniProtKB-SubCell"/>
</dbReference>
<protein>
    <submittedName>
        <fullName evidence="6">Uncharacterized protein</fullName>
    </submittedName>
</protein>
<dbReference type="EMBL" id="LKEB01000037">
    <property type="protein sequence ID" value="ROW07569.1"/>
    <property type="molecule type" value="Genomic_DNA"/>
</dbReference>
<keyword evidence="4 5" id="KW-0472">Membrane</keyword>
<keyword evidence="2 5" id="KW-0812">Transmembrane</keyword>
<evidence type="ECO:0000256" key="4">
    <source>
        <dbReference type="ARBA" id="ARBA00023136"/>
    </source>
</evidence>
<feature type="transmembrane region" description="Helical" evidence="5">
    <location>
        <begin position="187"/>
        <end position="207"/>
    </location>
</feature>
<dbReference type="PANTHER" id="PTHR23423">
    <property type="entry name" value="ORGANIC SOLUTE TRANSPORTER-RELATED"/>
    <property type="match status" value="1"/>
</dbReference>
<keyword evidence="3 5" id="KW-1133">Transmembrane helix</keyword>
<dbReference type="Pfam" id="PF03619">
    <property type="entry name" value="Solute_trans_a"/>
    <property type="match status" value="1"/>
</dbReference>
<proteinExistence type="predicted"/>
<dbReference type="OrthoDB" id="5348404at2759"/>
<feature type="transmembrane region" description="Helical" evidence="5">
    <location>
        <begin position="227"/>
        <end position="248"/>
    </location>
</feature>
<feature type="transmembrane region" description="Helical" evidence="5">
    <location>
        <begin position="91"/>
        <end position="112"/>
    </location>
</feature>
<feature type="transmembrane region" description="Helical" evidence="5">
    <location>
        <begin position="303"/>
        <end position="326"/>
    </location>
</feature>
<organism evidence="6 7">
    <name type="scientific">Cytospora leucostoma</name>
    <dbReference type="NCBI Taxonomy" id="1230097"/>
    <lineage>
        <taxon>Eukaryota</taxon>
        <taxon>Fungi</taxon>
        <taxon>Dikarya</taxon>
        <taxon>Ascomycota</taxon>
        <taxon>Pezizomycotina</taxon>
        <taxon>Sordariomycetes</taxon>
        <taxon>Sordariomycetidae</taxon>
        <taxon>Diaporthales</taxon>
        <taxon>Cytosporaceae</taxon>
        <taxon>Cytospora</taxon>
    </lineage>
</organism>
<comment type="caution">
    <text evidence="6">The sequence shown here is derived from an EMBL/GenBank/DDBJ whole genome shotgun (WGS) entry which is preliminary data.</text>
</comment>
<name>A0A423WVR6_9PEZI</name>
<evidence type="ECO:0000256" key="1">
    <source>
        <dbReference type="ARBA" id="ARBA00004141"/>
    </source>
</evidence>
<comment type="subcellular location">
    <subcellularLocation>
        <location evidence="1">Membrane</location>
        <topology evidence="1">Multi-pass membrane protein</topology>
    </subcellularLocation>
</comment>
<keyword evidence="7" id="KW-1185">Reference proteome</keyword>
<evidence type="ECO:0000313" key="7">
    <source>
        <dbReference type="Proteomes" id="UP000285146"/>
    </source>
</evidence>
<evidence type="ECO:0000256" key="5">
    <source>
        <dbReference type="SAM" id="Phobius"/>
    </source>
</evidence>
<feature type="transmembrane region" description="Helical" evidence="5">
    <location>
        <begin position="260"/>
        <end position="283"/>
    </location>
</feature>
<reference evidence="6 7" key="1">
    <citation type="submission" date="2015-09" db="EMBL/GenBank/DDBJ databases">
        <title>Host preference determinants of Valsa canker pathogens revealed by comparative genomics.</title>
        <authorList>
            <person name="Yin Z."/>
            <person name="Huang L."/>
        </authorList>
    </citation>
    <scope>NUCLEOTIDE SEQUENCE [LARGE SCALE GENOMIC DNA]</scope>
    <source>
        <strain evidence="6 7">SXYLt</strain>
    </source>
</reference>
<accession>A0A423WVR6</accession>
<sequence length="423" mass="47514">MASLLFARKHDEPYPWNYTSINGHVCNMPRPLVNTETATLAGGFDFFTINQIVTGSCACFALLSLFILMFRHATHFSRPNEQLNILRISCYLPIFAIGCFLEVSFPNAYMYINPWLDFFQALALCNFFLLMCHFVSPSDSHRELFFAGLKVPQKKKRGGRRGGRRGRRPEPEVAEEPINGLEWYRKMWLLIFQYPAVQALVGIITAITESQGVYCLVNSRAHFAHLWLEILHTASLTFAVVACLRMYGALRTQLAHHKPLAKLAAFKLLIGITGLIQLIYWILRSVPSSPLKPNAYLSWSDDFIGIPVMVMALLTVPFSIFFHYAYDVKPYYLENTNNHLPLAQGDPESGSAVGKTAPYATVGTAGTSYQGGPLGIWAWLAMWNPSELISGFVFGFTMLSKENRQKGIATIRRAQTGDYDDGA</sequence>
<dbReference type="Proteomes" id="UP000285146">
    <property type="component" value="Unassembled WGS sequence"/>
</dbReference>
<feature type="transmembrane region" description="Helical" evidence="5">
    <location>
        <begin position="49"/>
        <end position="70"/>
    </location>
</feature>
<dbReference type="SMART" id="SM01417">
    <property type="entry name" value="Solute_trans_a"/>
    <property type="match status" value="1"/>
</dbReference>
<feature type="transmembrane region" description="Helical" evidence="5">
    <location>
        <begin position="118"/>
        <end position="136"/>
    </location>
</feature>
<dbReference type="AlphaFoldDB" id="A0A423WVR6"/>
<evidence type="ECO:0000256" key="3">
    <source>
        <dbReference type="ARBA" id="ARBA00022989"/>
    </source>
</evidence>
<evidence type="ECO:0000313" key="6">
    <source>
        <dbReference type="EMBL" id="ROW07569.1"/>
    </source>
</evidence>
<evidence type="ECO:0000256" key="2">
    <source>
        <dbReference type="ARBA" id="ARBA00022692"/>
    </source>
</evidence>
<dbReference type="STRING" id="1230097.A0A423WVR6"/>
<gene>
    <name evidence="6" type="ORF">VPNG_06843</name>
</gene>